<comment type="similarity">
    <text evidence="2">Belongs to the glycosyl hydrolase 47 family.</text>
</comment>
<dbReference type="PROSITE" id="PS51318">
    <property type="entry name" value="TAT"/>
    <property type="match status" value="1"/>
</dbReference>
<organism evidence="5 6">
    <name type="scientific">Streptacidiphilus pinicola</name>
    <dbReference type="NCBI Taxonomy" id="2219663"/>
    <lineage>
        <taxon>Bacteria</taxon>
        <taxon>Bacillati</taxon>
        <taxon>Actinomycetota</taxon>
        <taxon>Actinomycetes</taxon>
        <taxon>Kitasatosporales</taxon>
        <taxon>Streptomycetaceae</taxon>
        <taxon>Streptacidiphilus</taxon>
    </lineage>
</organism>
<name>A0A2X0IRZ0_9ACTN</name>
<dbReference type="GO" id="GO:0016020">
    <property type="term" value="C:membrane"/>
    <property type="evidence" value="ECO:0007669"/>
    <property type="project" value="InterPro"/>
</dbReference>
<dbReference type="InterPro" id="IPR001382">
    <property type="entry name" value="Glyco_hydro_47"/>
</dbReference>
<dbReference type="AlphaFoldDB" id="A0A2X0IRZ0"/>
<dbReference type="SUPFAM" id="SSF48225">
    <property type="entry name" value="Seven-hairpin glycosidases"/>
    <property type="match status" value="1"/>
</dbReference>
<accession>A0A2X0IRZ0</accession>
<dbReference type="OrthoDB" id="1110235at2"/>
<dbReference type="GO" id="GO:0005975">
    <property type="term" value="P:carbohydrate metabolic process"/>
    <property type="evidence" value="ECO:0007669"/>
    <property type="project" value="InterPro"/>
</dbReference>
<protein>
    <recommendedName>
        <fullName evidence="7">Mannosyl-oligosaccharide alpha-1,2-mannosidase</fullName>
    </recommendedName>
</protein>
<evidence type="ECO:0000313" key="6">
    <source>
        <dbReference type="Proteomes" id="UP000248889"/>
    </source>
</evidence>
<dbReference type="InterPro" id="IPR036026">
    <property type="entry name" value="Seven-hairpin_glycosidases"/>
</dbReference>
<keyword evidence="6" id="KW-1185">Reference proteome</keyword>
<dbReference type="PRINTS" id="PR00747">
    <property type="entry name" value="GLYHDRLASE47"/>
</dbReference>
<evidence type="ECO:0000256" key="3">
    <source>
        <dbReference type="ARBA" id="ARBA00022824"/>
    </source>
</evidence>
<keyword evidence="3" id="KW-0256">Endoplasmic reticulum</keyword>
<dbReference type="EMBL" id="QKYN01000035">
    <property type="protein sequence ID" value="RAG86011.1"/>
    <property type="molecule type" value="Genomic_DNA"/>
</dbReference>
<dbReference type="GO" id="GO:0004571">
    <property type="term" value="F:mannosyl-oligosaccharide 1,2-alpha-mannosidase activity"/>
    <property type="evidence" value="ECO:0007669"/>
    <property type="project" value="InterPro"/>
</dbReference>
<evidence type="ECO:0000256" key="1">
    <source>
        <dbReference type="ARBA" id="ARBA00004240"/>
    </source>
</evidence>
<dbReference type="Pfam" id="PF01532">
    <property type="entry name" value="Glyco_hydro_47"/>
    <property type="match status" value="1"/>
</dbReference>
<dbReference type="InterPro" id="IPR012341">
    <property type="entry name" value="6hp_glycosidase-like_sf"/>
</dbReference>
<reference evidence="5 6" key="1">
    <citation type="submission" date="2018-06" db="EMBL/GenBank/DDBJ databases">
        <title>Streptacidiphilus pinicola sp. nov., isolated from pine grove soil.</title>
        <authorList>
            <person name="Roh S.G."/>
            <person name="Park S."/>
            <person name="Kim M.-K."/>
            <person name="Yun B.-R."/>
            <person name="Park J."/>
            <person name="Kim M.J."/>
            <person name="Kim Y.S."/>
            <person name="Kim S.B."/>
        </authorList>
    </citation>
    <scope>NUCLEOTIDE SEQUENCE [LARGE SCALE GENOMIC DNA]</scope>
    <source>
        <strain evidence="5 6">MMS16-CNU450</strain>
    </source>
</reference>
<evidence type="ECO:0000256" key="4">
    <source>
        <dbReference type="ARBA" id="ARBA00023180"/>
    </source>
</evidence>
<dbReference type="GO" id="GO:0005509">
    <property type="term" value="F:calcium ion binding"/>
    <property type="evidence" value="ECO:0007669"/>
    <property type="project" value="InterPro"/>
</dbReference>
<dbReference type="InterPro" id="IPR006311">
    <property type="entry name" value="TAT_signal"/>
</dbReference>
<dbReference type="PANTHER" id="PTHR45679">
    <property type="entry name" value="ER DEGRADATION-ENHANCING ALPHA-MANNOSIDASE-LIKE PROTEIN 2"/>
    <property type="match status" value="1"/>
</dbReference>
<dbReference type="Proteomes" id="UP000248889">
    <property type="component" value="Unassembled WGS sequence"/>
</dbReference>
<gene>
    <name evidence="5" type="ORF">DN069_08900</name>
</gene>
<dbReference type="Gene3D" id="1.50.10.10">
    <property type="match status" value="1"/>
</dbReference>
<dbReference type="GO" id="GO:1904380">
    <property type="term" value="P:endoplasmic reticulum mannose trimming"/>
    <property type="evidence" value="ECO:0007669"/>
    <property type="project" value="InterPro"/>
</dbReference>
<sequence length="492" mass="53479">MLEHPASPQLPRPSRRLVLGSAAGSALLTTAAAVSGTRPAAAAVNPAYAADDAEGRRLPSDADAAAAIRAEFLHGWYGYTAKAWGYDEVRPLSGGHNDFFASGHSFGLSIVEALDTLYLMGCDNELTQARDWVENNFDPTQDVDMHVFEAIIRLVGGLIAGHLTTGSAALLSLAQNVADRLLPAFTSSPTGIPYTHVNLRTGQVSGHEVALAEAGTNVMEFGVLSQLVGDSRYYDAAMGCYSAVLARRSSLDLLGTRINVESGRWVDHSSTAPNPPVDSFYEYLWGGGRLLGNAQLTSWYHQLTNAIVAHQTDERHGRLWFHNVDHATGRRTGPTHQSELAAFYAGLLGKGGDLGRAASYFRSWSAVLDRYPVLPETIDYSDFSIVDQGSQLRPEYANSAFDLWRLTGHTTYKSGAWRWFQNMRTHQRVGGGYTVADEVGSSSVRLGDLTPGYWFAENLKYLWLIFSHTPRFDYTNGILSTEGKVLAGALAG</sequence>
<evidence type="ECO:0000313" key="5">
    <source>
        <dbReference type="EMBL" id="RAG86011.1"/>
    </source>
</evidence>
<comment type="subcellular location">
    <subcellularLocation>
        <location evidence="1">Endoplasmic reticulum</location>
    </subcellularLocation>
</comment>
<evidence type="ECO:0000256" key="2">
    <source>
        <dbReference type="ARBA" id="ARBA00007658"/>
    </source>
</evidence>
<dbReference type="RefSeq" id="WP_111500326.1">
    <property type="nucleotide sequence ID" value="NZ_QKYN01000035.1"/>
</dbReference>
<keyword evidence="4" id="KW-0325">Glycoprotein</keyword>
<dbReference type="InterPro" id="IPR044674">
    <property type="entry name" value="EDEM1/2/3"/>
</dbReference>
<comment type="caution">
    <text evidence="5">The sequence shown here is derived from an EMBL/GenBank/DDBJ whole genome shotgun (WGS) entry which is preliminary data.</text>
</comment>
<proteinExistence type="inferred from homology"/>
<dbReference type="PANTHER" id="PTHR45679:SF5">
    <property type="entry name" value="ER DEGRADATION-ENHANCING ALPHA-MANNOSIDASE-LIKE PROTEIN 1"/>
    <property type="match status" value="1"/>
</dbReference>
<evidence type="ECO:0008006" key="7">
    <source>
        <dbReference type="Google" id="ProtNLM"/>
    </source>
</evidence>